<dbReference type="AlphaFoldDB" id="A0A420WNB6"/>
<proteinExistence type="predicted"/>
<dbReference type="EMBL" id="RBIG01000001">
    <property type="protein sequence ID" value="RKQ72499.1"/>
    <property type="molecule type" value="Genomic_DNA"/>
</dbReference>
<sequence length="119" mass="13024">MTYDEFLRHVGKAGLTLKAFAEVVRMNRISLSNLAKKGEVPTHLAIIAALLGEMADHGIDYRGVFARIEITPKKPRGAGKLGKFGGDKQEDLFVDGLAPKRTGEKALHGANVEQRLRTK</sequence>
<name>A0A420WNB6_9PROT</name>
<evidence type="ECO:0000313" key="1">
    <source>
        <dbReference type="EMBL" id="RKQ72499.1"/>
    </source>
</evidence>
<dbReference type="Proteomes" id="UP000277424">
    <property type="component" value="Unassembled WGS sequence"/>
</dbReference>
<evidence type="ECO:0008006" key="3">
    <source>
        <dbReference type="Google" id="ProtNLM"/>
    </source>
</evidence>
<gene>
    <name evidence="1" type="ORF">BCL74_0266</name>
</gene>
<dbReference type="RefSeq" id="WP_220660203.1">
    <property type="nucleotide sequence ID" value="NZ_RBIG01000001.1"/>
</dbReference>
<protein>
    <recommendedName>
        <fullName evidence="3">DNA-binding protein</fullName>
    </recommendedName>
</protein>
<organism evidence="1 2">
    <name type="scientific">Oceanibaculum indicum</name>
    <dbReference type="NCBI Taxonomy" id="526216"/>
    <lineage>
        <taxon>Bacteria</taxon>
        <taxon>Pseudomonadati</taxon>
        <taxon>Pseudomonadota</taxon>
        <taxon>Alphaproteobacteria</taxon>
        <taxon>Rhodospirillales</taxon>
        <taxon>Oceanibaculaceae</taxon>
        <taxon>Oceanibaculum</taxon>
    </lineage>
</organism>
<reference evidence="1 2" key="1">
    <citation type="submission" date="2018-10" db="EMBL/GenBank/DDBJ databases">
        <title>Comparative analysis of microorganisms from saline springs in Andes Mountain Range, Colombia.</title>
        <authorList>
            <person name="Rubin E."/>
        </authorList>
    </citation>
    <scope>NUCLEOTIDE SEQUENCE [LARGE SCALE GENOMIC DNA]</scope>
    <source>
        <strain evidence="1 2">USBA 36</strain>
    </source>
</reference>
<comment type="caution">
    <text evidence="1">The sequence shown here is derived from an EMBL/GenBank/DDBJ whole genome shotgun (WGS) entry which is preliminary data.</text>
</comment>
<evidence type="ECO:0000313" key="2">
    <source>
        <dbReference type="Proteomes" id="UP000277424"/>
    </source>
</evidence>
<accession>A0A420WNB6</accession>